<dbReference type="EMBL" id="PEOG01000009">
    <property type="protein sequence ID" value="PIM54521.1"/>
    <property type="molecule type" value="Genomic_DNA"/>
</dbReference>
<organism evidence="1 2">
    <name type="scientific">Roseateles chitinivorans</name>
    <dbReference type="NCBI Taxonomy" id="2917965"/>
    <lineage>
        <taxon>Bacteria</taxon>
        <taxon>Pseudomonadati</taxon>
        <taxon>Pseudomonadota</taxon>
        <taxon>Betaproteobacteria</taxon>
        <taxon>Burkholderiales</taxon>
        <taxon>Sphaerotilaceae</taxon>
        <taxon>Roseateles</taxon>
    </lineage>
</organism>
<keyword evidence="2" id="KW-1185">Reference proteome</keyword>
<protein>
    <submittedName>
        <fullName evidence="1">Uncharacterized protein</fullName>
    </submittedName>
</protein>
<dbReference type="Proteomes" id="UP000231501">
    <property type="component" value="Unassembled WGS sequence"/>
</dbReference>
<name>A0A2G9CDL7_9BURK</name>
<evidence type="ECO:0000313" key="1">
    <source>
        <dbReference type="EMBL" id="PIM54521.1"/>
    </source>
</evidence>
<sequence length="133" mass="14915">MARHLYGRVRAGHTPTEAELRELAEASANACALFREHLTQVLAQSGESPTPLLPVDQPPPTVTVAECPTCARIADEPANDWEAELDFLGADRRTRRVLHFHWQCRQCGAVWRQSKSRTAGTQDWSLADQRIEL</sequence>
<proteinExistence type="predicted"/>
<reference evidence="1 2" key="1">
    <citation type="submission" date="2017-11" db="EMBL/GenBank/DDBJ databases">
        <title>Draft genome sequence of Mitsuaria sp. HWN-4.</title>
        <authorList>
            <person name="Gundlapally S.R."/>
        </authorList>
    </citation>
    <scope>NUCLEOTIDE SEQUENCE [LARGE SCALE GENOMIC DNA]</scope>
    <source>
        <strain evidence="1 2">HWN-4</strain>
    </source>
</reference>
<dbReference type="AlphaFoldDB" id="A0A2G9CDL7"/>
<comment type="caution">
    <text evidence="1">The sequence shown here is derived from an EMBL/GenBank/DDBJ whole genome shotgun (WGS) entry which is preliminary data.</text>
</comment>
<accession>A0A2G9CDL7</accession>
<gene>
    <name evidence="1" type="ORF">CS062_03825</name>
</gene>
<evidence type="ECO:0000313" key="2">
    <source>
        <dbReference type="Proteomes" id="UP000231501"/>
    </source>
</evidence>